<dbReference type="Proteomes" id="UP000178774">
    <property type="component" value="Unassembled WGS sequence"/>
</dbReference>
<sequence length="249" mass="28591">MNSKPQYNQTIEKRQTKLKEALISTLKEMPIIEVAVKRIGIGRDTYYRWKAQDTDFLKKSQEAMLQGIEFINDLSESQIIALIKDKKMSSIKFWLKHNHPKYKERIEITTNFQPQEELDPEQAEIVKEALRLSSLQALETEVDEEYEPSDKKDMENSNEPAKPDVQPTSVGPKVVTPAEFAKITGPIKERITVKTPEKETTYFPNGEVRTKFANGATIHFPSDPDEQLPAKQVPMPSDDPNNVFRTEAW</sequence>
<dbReference type="Gene3D" id="1.10.10.60">
    <property type="entry name" value="Homeodomain-like"/>
    <property type="match status" value="1"/>
</dbReference>
<evidence type="ECO:0000256" key="1">
    <source>
        <dbReference type="SAM" id="MobiDB-lite"/>
    </source>
</evidence>
<dbReference type="EMBL" id="MHOP01000006">
    <property type="protein sequence ID" value="OGZ66352.1"/>
    <property type="molecule type" value="Genomic_DNA"/>
</dbReference>
<organism evidence="2 3">
    <name type="scientific">Candidatus Staskawiczbacteria bacterium RIFCSPHIGHO2_01_FULL_41_41</name>
    <dbReference type="NCBI Taxonomy" id="1802203"/>
    <lineage>
        <taxon>Bacteria</taxon>
        <taxon>Candidatus Staskawicziibacteriota</taxon>
    </lineage>
</organism>
<feature type="compositionally biased region" description="Polar residues" evidence="1">
    <location>
        <begin position="239"/>
        <end position="249"/>
    </location>
</feature>
<feature type="region of interest" description="Disordered" evidence="1">
    <location>
        <begin position="219"/>
        <end position="249"/>
    </location>
</feature>
<comment type="caution">
    <text evidence="2">The sequence shown here is derived from an EMBL/GenBank/DDBJ whole genome shotgun (WGS) entry which is preliminary data.</text>
</comment>
<reference evidence="2 3" key="1">
    <citation type="journal article" date="2016" name="Nat. Commun.">
        <title>Thousands of microbial genomes shed light on interconnected biogeochemical processes in an aquifer system.</title>
        <authorList>
            <person name="Anantharaman K."/>
            <person name="Brown C.T."/>
            <person name="Hug L.A."/>
            <person name="Sharon I."/>
            <person name="Castelle C.J."/>
            <person name="Probst A.J."/>
            <person name="Thomas B.C."/>
            <person name="Singh A."/>
            <person name="Wilkins M.J."/>
            <person name="Karaoz U."/>
            <person name="Brodie E.L."/>
            <person name="Williams K.H."/>
            <person name="Hubbard S.S."/>
            <person name="Banfield J.F."/>
        </authorList>
    </citation>
    <scope>NUCLEOTIDE SEQUENCE [LARGE SCALE GENOMIC DNA]</scope>
</reference>
<evidence type="ECO:0008006" key="4">
    <source>
        <dbReference type="Google" id="ProtNLM"/>
    </source>
</evidence>
<protein>
    <recommendedName>
        <fullName evidence="4">Homeodomain phBC6A51-type domain-containing protein</fullName>
    </recommendedName>
</protein>
<gene>
    <name evidence="2" type="ORF">A2822_04810</name>
</gene>
<name>A0A1G2HUZ7_9BACT</name>
<evidence type="ECO:0000313" key="3">
    <source>
        <dbReference type="Proteomes" id="UP000178774"/>
    </source>
</evidence>
<evidence type="ECO:0000313" key="2">
    <source>
        <dbReference type="EMBL" id="OGZ66352.1"/>
    </source>
</evidence>
<feature type="region of interest" description="Disordered" evidence="1">
    <location>
        <begin position="138"/>
        <end position="172"/>
    </location>
</feature>
<proteinExistence type="predicted"/>
<accession>A0A1G2HUZ7</accession>
<dbReference type="AlphaFoldDB" id="A0A1G2HUZ7"/>